<keyword evidence="3" id="KW-1185">Reference proteome</keyword>
<proteinExistence type="predicted"/>
<dbReference type="STRING" id="1522312.GCA_900177895_00505"/>
<evidence type="ECO:0000313" key="2">
    <source>
        <dbReference type="EMBL" id="SNB68534.1"/>
    </source>
</evidence>
<evidence type="ECO:0000313" key="1">
    <source>
        <dbReference type="EMBL" id="SMQ12242.1"/>
    </source>
</evidence>
<dbReference type="AlphaFoldDB" id="A0A238HFU7"/>
<dbReference type="EMBL" id="FXUV02000022">
    <property type="protein sequence ID" value="SNB68534.1"/>
    <property type="molecule type" value="Genomic_DNA"/>
</dbReference>
<organism evidence="1">
    <name type="scientific">Kingella negevensis</name>
    <dbReference type="NCBI Taxonomy" id="1522312"/>
    <lineage>
        <taxon>Bacteria</taxon>
        <taxon>Pseudomonadati</taxon>
        <taxon>Pseudomonadota</taxon>
        <taxon>Betaproteobacteria</taxon>
        <taxon>Neisseriales</taxon>
        <taxon>Neisseriaceae</taxon>
        <taxon>Kingella</taxon>
    </lineage>
</organism>
<dbReference type="RefSeq" id="WP_095062459.1">
    <property type="nucleotide sequence ID" value="NZ_FXUV02000022.1"/>
</dbReference>
<dbReference type="EMBL" id="FXUV01000018">
    <property type="protein sequence ID" value="SMQ12242.1"/>
    <property type="molecule type" value="Genomic_DNA"/>
</dbReference>
<reference evidence="2 3" key="2">
    <citation type="submission" date="2017-06" db="EMBL/GenBank/DDBJ databases">
        <authorList>
            <person name="Kim H.J."/>
            <person name="Triplett B.A."/>
        </authorList>
    </citation>
    <scope>NUCLEOTIDE SEQUENCE [LARGE SCALE GENOMIC DNA]</scope>
    <source>
        <strain evidence="2">Kingella_eburonensis</strain>
    </source>
</reference>
<sequence length="88" mass="9486">MPTGLFSETGQMMSASFAEHAWDNDQRISKLTGLVFSETYREQILNRATPFDSFNAVVALAAVRGLAAKSTGVDRAGRGFGRRLAGFG</sequence>
<gene>
    <name evidence="2" type="ORF">KEBURONENSIS_01221</name>
    <name evidence="1" type="ORF">KEBURONENSIS_01253</name>
</gene>
<protein>
    <submittedName>
        <fullName evidence="1">Uncharacterized protein</fullName>
    </submittedName>
</protein>
<dbReference type="OrthoDB" id="9813770at2"/>
<reference evidence="1" key="1">
    <citation type="submission" date="2017-05" db="EMBL/GenBank/DDBJ databases">
        <authorList>
            <person name="Song R."/>
            <person name="Chenine A.L."/>
            <person name="Ruprecht R.M."/>
        </authorList>
    </citation>
    <scope>NUCLEOTIDE SEQUENCE</scope>
    <source>
        <strain evidence="1">Kingella_eburonensis</strain>
    </source>
</reference>
<dbReference type="Proteomes" id="UP000215450">
    <property type="component" value="Unassembled WGS sequence"/>
</dbReference>
<accession>A0A238HFU7</accession>
<dbReference type="Gene3D" id="3.40.30.10">
    <property type="entry name" value="Glutaredoxin"/>
    <property type="match status" value="1"/>
</dbReference>
<evidence type="ECO:0000313" key="3">
    <source>
        <dbReference type="Proteomes" id="UP000215450"/>
    </source>
</evidence>
<name>A0A238HFU7_9NEIS</name>